<reference evidence="1" key="1">
    <citation type="journal article" date="2023" name="Mol. Biol. Evol.">
        <title>Third-Generation Sequencing Reveals the Adaptive Role of the Epigenome in Three Deep-Sea Polychaetes.</title>
        <authorList>
            <person name="Perez M."/>
            <person name="Aroh O."/>
            <person name="Sun Y."/>
            <person name="Lan Y."/>
            <person name="Juniper S.K."/>
            <person name="Young C.R."/>
            <person name="Angers B."/>
            <person name="Qian P.Y."/>
        </authorList>
    </citation>
    <scope>NUCLEOTIDE SEQUENCE</scope>
    <source>
        <strain evidence="1">R07B-5</strain>
    </source>
</reference>
<keyword evidence="2" id="KW-1185">Reference proteome</keyword>
<comment type="caution">
    <text evidence="1">The sequence shown here is derived from an EMBL/GenBank/DDBJ whole genome shotgun (WGS) entry which is preliminary data.</text>
</comment>
<protein>
    <submittedName>
        <fullName evidence="1">Uncharacterized protein</fullName>
    </submittedName>
</protein>
<accession>A0AAD9PCA1</accession>
<organism evidence="1 2">
    <name type="scientific">Ridgeia piscesae</name>
    <name type="common">Tubeworm</name>
    <dbReference type="NCBI Taxonomy" id="27915"/>
    <lineage>
        <taxon>Eukaryota</taxon>
        <taxon>Metazoa</taxon>
        <taxon>Spiralia</taxon>
        <taxon>Lophotrochozoa</taxon>
        <taxon>Annelida</taxon>
        <taxon>Polychaeta</taxon>
        <taxon>Sedentaria</taxon>
        <taxon>Canalipalpata</taxon>
        <taxon>Sabellida</taxon>
        <taxon>Siboglinidae</taxon>
        <taxon>Ridgeia</taxon>
    </lineage>
</organism>
<dbReference type="InterPro" id="IPR009199">
    <property type="entry name" value="PhoPQ-act_pathogen-rel_PqaA"/>
</dbReference>
<dbReference type="PANTHER" id="PTHR31497">
    <property type="entry name" value="AUTOCRINE PROLIFERATION REPRESSOR PROTEIN A"/>
    <property type="match status" value="1"/>
</dbReference>
<sequence length="426" mass="48456">MDVQDTVSLWRLCIMLCGCVNVRQSFCSATGTTLTLEDYVNRPDPTYTYTEVYRSRGFNHNAYFLNMTSQKWMDETFSNRPIWWHDMVISVPTKIIDPSVAFIYIGSGSNEPESISPSGREDTAAALRKMSQQMRTVVCHLKQIPNQPIVFKAVVRAMDTVTDFTGRLTPALNITRFVIAGLSKHLQRHQQSLGGWSFAMYNYYVENITRYLDHPRFELIMDLIDPYSSIRKYTVPTMIVDGTGDQFFLPDASHIFFNELPGPKYFQMMPDHDHSLEPMKDVMNAMIGFTIRVITGYGFPKVSWKLIETATGGKIELNSTGETPQHVRTWFAHTDSHLRRDFRANFGLKATESYVDWSKDSVSDQGGGIYVAEFETPTSGWLGFLVEAVYKGPLGNRLTLTSEVYIIPNTFPFPPCYGEACFLTLV</sequence>
<evidence type="ECO:0000313" key="2">
    <source>
        <dbReference type="Proteomes" id="UP001209878"/>
    </source>
</evidence>
<dbReference type="Pfam" id="PF10142">
    <property type="entry name" value="PhoPQ_related"/>
    <property type="match status" value="2"/>
</dbReference>
<dbReference type="EMBL" id="JAODUO010000037">
    <property type="protein sequence ID" value="KAK2192164.1"/>
    <property type="molecule type" value="Genomic_DNA"/>
</dbReference>
<dbReference type="InterPro" id="IPR029058">
    <property type="entry name" value="AB_hydrolase_fold"/>
</dbReference>
<gene>
    <name evidence="1" type="ORF">NP493_37g05007</name>
</gene>
<dbReference type="AlphaFoldDB" id="A0AAD9PCA1"/>
<evidence type="ECO:0000313" key="1">
    <source>
        <dbReference type="EMBL" id="KAK2192164.1"/>
    </source>
</evidence>
<dbReference type="Gene3D" id="3.40.50.1820">
    <property type="entry name" value="alpha/beta hydrolase"/>
    <property type="match status" value="1"/>
</dbReference>
<dbReference type="PANTHER" id="PTHR31497:SF0">
    <property type="entry name" value="AUTOCRINE PROLIFERATION REPRESSOR PROTEIN A"/>
    <property type="match status" value="1"/>
</dbReference>
<name>A0AAD9PCA1_RIDPI</name>
<dbReference type="SUPFAM" id="SSF53474">
    <property type="entry name" value="alpha/beta-Hydrolases"/>
    <property type="match status" value="1"/>
</dbReference>
<proteinExistence type="predicted"/>
<dbReference type="Proteomes" id="UP001209878">
    <property type="component" value="Unassembled WGS sequence"/>
</dbReference>